<keyword evidence="3" id="KW-1185">Reference proteome</keyword>
<organism evidence="2 3">
    <name type="scientific">Novosphingobium aureum</name>
    <dbReference type="NCBI Taxonomy" id="2792964"/>
    <lineage>
        <taxon>Bacteria</taxon>
        <taxon>Pseudomonadati</taxon>
        <taxon>Pseudomonadota</taxon>
        <taxon>Alphaproteobacteria</taxon>
        <taxon>Sphingomonadales</taxon>
        <taxon>Sphingomonadaceae</taxon>
        <taxon>Novosphingobium</taxon>
    </lineage>
</organism>
<evidence type="ECO:0000313" key="3">
    <source>
        <dbReference type="Proteomes" id="UP000617634"/>
    </source>
</evidence>
<reference evidence="2" key="1">
    <citation type="submission" date="2020-11" db="EMBL/GenBank/DDBJ databases">
        <title>Novosphingobium aureum sp. nov., a marine bacterium isolated from sediment of a salt flat.</title>
        <authorList>
            <person name="Yoo Y."/>
            <person name="Kim J.-J."/>
        </authorList>
    </citation>
    <scope>NUCLEOTIDE SEQUENCE</scope>
    <source>
        <strain evidence="2">YJ-S2-02</strain>
    </source>
</reference>
<comment type="caution">
    <text evidence="2">The sequence shown here is derived from an EMBL/GenBank/DDBJ whole genome shotgun (WGS) entry which is preliminary data.</text>
</comment>
<proteinExistence type="predicted"/>
<dbReference type="CDD" id="cd00531">
    <property type="entry name" value="NTF2_like"/>
    <property type="match status" value="1"/>
</dbReference>
<evidence type="ECO:0000313" key="2">
    <source>
        <dbReference type="EMBL" id="MBH0113631.1"/>
    </source>
</evidence>
<feature type="domain" description="SnoaL-like" evidence="1">
    <location>
        <begin position="5"/>
        <end position="127"/>
    </location>
</feature>
<gene>
    <name evidence="2" type="ORF">I5E68_11785</name>
</gene>
<dbReference type="EMBL" id="JADZGI010000001">
    <property type="protein sequence ID" value="MBH0113631.1"/>
    <property type="molecule type" value="Genomic_DNA"/>
</dbReference>
<name>A0A931HDZ1_9SPHN</name>
<dbReference type="RefSeq" id="WP_197163931.1">
    <property type="nucleotide sequence ID" value="NZ_JADZGI010000001.1"/>
</dbReference>
<protein>
    <submittedName>
        <fullName evidence="2">Nuclear transport factor 2 family protein</fullName>
    </submittedName>
</protein>
<evidence type="ECO:0000259" key="1">
    <source>
        <dbReference type="Pfam" id="PF13577"/>
    </source>
</evidence>
<dbReference type="Gene3D" id="3.10.450.50">
    <property type="match status" value="2"/>
</dbReference>
<dbReference type="SUPFAM" id="SSF54427">
    <property type="entry name" value="NTF2-like"/>
    <property type="match status" value="2"/>
</dbReference>
<sequence length="369" mass="39631">MNLEALADHAAIRTNLAQHSRAVDRADAAMLAQCYHRDGTVDYGFFEGAAADFAPILAGAQAQGPVTQHRTAQMWIALEGAVATSESYVMAYAGDESVADSPVQRLICGRYLDRHEKRAGQWRLAHRAYVLDTNLNWSGRFSKPGLGPLESHVPAGGHGSGDAGMAILATETARQRTRTNGESGMQEAGTDGGGRLLETLVARQQIADLTMAYCRGVDRADRELLASIFHDDATVVSGAFNGPAREFAETICAMVEDVYEQTFHSIANQWIEISGESAVGETYVIAVSTTRGGGQAASDTLTGGRYIDSFERREGVWKIASRSFVLDWMRSEPTTRQMEEGLYAALDLRGCRGAGDPVYALAGTAMAAG</sequence>
<dbReference type="InterPro" id="IPR032710">
    <property type="entry name" value="NTF2-like_dom_sf"/>
</dbReference>
<accession>A0A931HDZ1</accession>
<dbReference type="AlphaFoldDB" id="A0A931HDZ1"/>
<dbReference type="Pfam" id="PF13577">
    <property type="entry name" value="SnoaL_4"/>
    <property type="match status" value="2"/>
</dbReference>
<dbReference type="Proteomes" id="UP000617634">
    <property type="component" value="Unassembled WGS sequence"/>
</dbReference>
<dbReference type="InterPro" id="IPR037401">
    <property type="entry name" value="SnoaL-like"/>
</dbReference>
<feature type="domain" description="SnoaL-like" evidence="1">
    <location>
        <begin position="199"/>
        <end position="322"/>
    </location>
</feature>